<dbReference type="EMBL" id="AMGY01000003">
    <property type="protein sequence ID" value="EXJ87320.1"/>
    <property type="molecule type" value="Genomic_DNA"/>
</dbReference>
<evidence type="ECO:0000256" key="9">
    <source>
        <dbReference type="ARBA" id="ARBA00023329"/>
    </source>
</evidence>
<dbReference type="Pfam" id="PF00928">
    <property type="entry name" value="Adap_comp_sub"/>
    <property type="match status" value="1"/>
</dbReference>
<evidence type="ECO:0000256" key="8">
    <source>
        <dbReference type="ARBA" id="ARBA00023136"/>
    </source>
</evidence>
<evidence type="ECO:0000256" key="7">
    <source>
        <dbReference type="ARBA" id="ARBA00023034"/>
    </source>
</evidence>
<dbReference type="CDD" id="cd09254">
    <property type="entry name" value="AP_delta-COPI_MHD"/>
    <property type="match status" value="1"/>
</dbReference>
<dbReference type="OrthoDB" id="10266042at2759"/>
<keyword evidence="5 10" id="KW-0931">ER-Golgi transport</keyword>
<keyword evidence="8 10" id="KW-0472">Membrane</keyword>
<dbReference type="CDD" id="cd14830">
    <property type="entry name" value="Delta_COP_N"/>
    <property type="match status" value="1"/>
</dbReference>
<evidence type="ECO:0000256" key="12">
    <source>
        <dbReference type="SAM" id="MobiDB-lite"/>
    </source>
</evidence>
<dbReference type="GO" id="GO:0051645">
    <property type="term" value="P:Golgi localization"/>
    <property type="evidence" value="ECO:0007669"/>
    <property type="project" value="TreeGrafter"/>
</dbReference>
<dbReference type="InterPro" id="IPR027059">
    <property type="entry name" value="Coatomer_dsu"/>
</dbReference>
<proteinExistence type="inferred from homology"/>
<organism evidence="14 15">
    <name type="scientific">Capronia epimyces CBS 606.96</name>
    <dbReference type="NCBI Taxonomy" id="1182542"/>
    <lineage>
        <taxon>Eukaryota</taxon>
        <taxon>Fungi</taxon>
        <taxon>Dikarya</taxon>
        <taxon>Ascomycota</taxon>
        <taxon>Pezizomycotina</taxon>
        <taxon>Eurotiomycetes</taxon>
        <taxon>Chaetothyriomycetidae</taxon>
        <taxon>Chaetothyriales</taxon>
        <taxon>Herpotrichiellaceae</taxon>
        <taxon>Capronia</taxon>
    </lineage>
</organism>
<evidence type="ECO:0000256" key="2">
    <source>
        <dbReference type="ARBA" id="ARBA00011775"/>
    </source>
</evidence>
<dbReference type="GO" id="GO:0006888">
    <property type="term" value="P:endoplasmic reticulum to Golgi vesicle-mediated transport"/>
    <property type="evidence" value="ECO:0007669"/>
    <property type="project" value="TreeGrafter"/>
</dbReference>
<evidence type="ECO:0000256" key="1">
    <source>
        <dbReference type="ARBA" id="ARBA00010516"/>
    </source>
</evidence>
<evidence type="ECO:0000256" key="5">
    <source>
        <dbReference type="ARBA" id="ARBA00022892"/>
    </source>
</evidence>
<dbReference type="FunFam" id="3.30.450.60:FF:000003">
    <property type="entry name" value="Coatomer subunit delta"/>
    <property type="match status" value="1"/>
</dbReference>
<keyword evidence="6 10" id="KW-0653">Protein transport</keyword>
<dbReference type="SUPFAM" id="SSF64356">
    <property type="entry name" value="SNARE-like"/>
    <property type="match status" value="1"/>
</dbReference>
<dbReference type="GO" id="GO:0000139">
    <property type="term" value="C:Golgi membrane"/>
    <property type="evidence" value="ECO:0007669"/>
    <property type="project" value="UniProtKB-SubCell"/>
</dbReference>
<feature type="region of interest" description="Disordered" evidence="12">
    <location>
        <begin position="157"/>
        <end position="200"/>
    </location>
</feature>
<dbReference type="PROSITE" id="PS51072">
    <property type="entry name" value="MHD"/>
    <property type="match status" value="1"/>
</dbReference>
<comment type="caution">
    <text evidence="14">The sequence shown here is derived from an EMBL/GenBank/DDBJ whole genome shotgun (WGS) entry which is preliminary data.</text>
</comment>
<dbReference type="GO" id="GO:0030126">
    <property type="term" value="C:COPI vesicle coat"/>
    <property type="evidence" value="ECO:0007669"/>
    <property type="project" value="UniProtKB-UniRule"/>
</dbReference>
<dbReference type="InterPro" id="IPR011012">
    <property type="entry name" value="Longin-like_dom_sf"/>
</dbReference>
<dbReference type="RefSeq" id="XP_007732599.1">
    <property type="nucleotide sequence ID" value="XM_007734409.1"/>
</dbReference>
<dbReference type="GeneID" id="19168399"/>
<evidence type="ECO:0000313" key="14">
    <source>
        <dbReference type="EMBL" id="EXJ87320.1"/>
    </source>
</evidence>
<evidence type="ECO:0000256" key="4">
    <source>
        <dbReference type="ARBA" id="ARBA00022490"/>
    </source>
</evidence>
<dbReference type="Proteomes" id="UP000019478">
    <property type="component" value="Unassembled WGS sequence"/>
</dbReference>
<keyword evidence="9 10" id="KW-0968">Cytoplasmic vesicle</keyword>
<evidence type="ECO:0000256" key="11">
    <source>
        <dbReference type="RuleBase" id="RU366052"/>
    </source>
</evidence>
<name>W9YCC1_9EURO</name>
<dbReference type="PANTHER" id="PTHR10121">
    <property type="entry name" value="COATOMER SUBUNIT DELTA"/>
    <property type="match status" value="1"/>
</dbReference>
<dbReference type="STRING" id="1182542.W9YCC1"/>
<feature type="region of interest" description="Disordered" evidence="12">
    <location>
        <begin position="217"/>
        <end position="236"/>
    </location>
</feature>
<dbReference type="GO" id="GO:0015031">
    <property type="term" value="P:protein transport"/>
    <property type="evidence" value="ECO:0007669"/>
    <property type="project" value="UniProtKB-KW"/>
</dbReference>
<feature type="domain" description="MHD" evidence="13">
    <location>
        <begin position="284"/>
        <end position="524"/>
    </location>
</feature>
<dbReference type="GO" id="GO:0006890">
    <property type="term" value="P:retrograde vesicle-mediated transport, Golgi to endoplasmic reticulum"/>
    <property type="evidence" value="ECO:0007669"/>
    <property type="project" value="UniProtKB-UniRule"/>
</dbReference>
<dbReference type="Gene3D" id="3.30.450.60">
    <property type="match status" value="1"/>
</dbReference>
<dbReference type="InterPro" id="IPR036168">
    <property type="entry name" value="AP2_Mu_C_sf"/>
</dbReference>
<keyword evidence="4 10" id="KW-0963">Cytoplasm</keyword>
<comment type="similarity">
    <text evidence="1 10">Belongs to the adaptor complexes medium subunit family. Delta-COP subfamily.</text>
</comment>
<evidence type="ECO:0000256" key="10">
    <source>
        <dbReference type="RuleBase" id="RU364018"/>
    </source>
</evidence>
<dbReference type="Pfam" id="PF01217">
    <property type="entry name" value="Clat_adaptor_s"/>
    <property type="match status" value="1"/>
</dbReference>
<keyword evidence="15" id="KW-1185">Reference proteome</keyword>
<comment type="subunit">
    <text evidence="2 10">Oligomeric complex that consists of at least the alpha, beta, beta', gamma, delta, epsilon and zeta subunits.</text>
</comment>
<dbReference type="SUPFAM" id="SSF49447">
    <property type="entry name" value="Second domain of Mu2 adaptin subunit (ap50) of ap2 adaptor"/>
    <property type="match status" value="1"/>
</dbReference>
<protein>
    <recommendedName>
        <fullName evidence="10">Coatomer subunit delta</fullName>
    </recommendedName>
</protein>
<sequence length="524" mass="58363">MVILAASVCTRGGKPLLSRQFREIQKSRVEALLASFPKLADSSTQHTTVEQENVRFVYQPLDELYLVLITNKNSNILQDIDSLHLFGQVVTSICKRVDEREILRNAFELLSAFDELVTMGYRENLSLSQIKTFLEMESHEERIQEIIARNKELEASEERKRKAKQLEMQRKEAARSAAYGRGVAPKISQQPTYTVPARPEAPYDTYEAEKNKITSKFAASRPTKGMQLGKKSKTSNAFAKVQQELGPGAVDAEQHTSSDHLETDLPDRTLATTSAHQQTLSAATTPILISLTETLSAKLTREGALKSFEVKGDLQLKITDPALTKLALSVRAVEGPLKAQFRPHPNVDKNLFSSQKLIQLKDTSKRFPTNNSIGVLRWRATAAADTPDVLPITFTAWVSKSDDSYTITIEYELTHPDLTLRDVTVTIPYSTAEPAVSSFDAIYQVTGDSLEWTIGTIDSDNPSGSFEFEAQTDDDAEFFPMTVGFEMSRPFVEVDVNGARLLELDEEVNFEKAVKATADGFLIE</sequence>
<comment type="subcellular location">
    <subcellularLocation>
        <location evidence="10 11">Cytoplasm</location>
    </subcellularLocation>
    <subcellularLocation>
        <location evidence="10 11">Cytoplasmic vesicle</location>
        <location evidence="10 11">COPI-coated vesicle membrane</location>
        <topology evidence="10 11">Peripheral membrane protein</topology>
        <orientation evidence="10 11">Cytoplasmic side</orientation>
    </subcellularLocation>
    <subcellularLocation>
        <location evidence="10 11">Golgi apparatus membrane</location>
        <topology evidence="10 11">Peripheral membrane protein</topology>
        <orientation evidence="10 11">Cytoplasmic side</orientation>
    </subcellularLocation>
</comment>
<reference evidence="14 15" key="1">
    <citation type="submission" date="2013-03" db="EMBL/GenBank/DDBJ databases">
        <title>The Genome Sequence of Capronia epimyces CBS 606.96.</title>
        <authorList>
            <consortium name="The Broad Institute Genomics Platform"/>
            <person name="Cuomo C."/>
            <person name="de Hoog S."/>
            <person name="Gorbushina A."/>
            <person name="Walker B."/>
            <person name="Young S.K."/>
            <person name="Zeng Q."/>
            <person name="Gargeya S."/>
            <person name="Fitzgerald M."/>
            <person name="Haas B."/>
            <person name="Abouelleil A."/>
            <person name="Allen A.W."/>
            <person name="Alvarado L."/>
            <person name="Arachchi H.M."/>
            <person name="Berlin A.M."/>
            <person name="Chapman S.B."/>
            <person name="Gainer-Dewar J."/>
            <person name="Goldberg J."/>
            <person name="Griggs A."/>
            <person name="Gujja S."/>
            <person name="Hansen M."/>
            <person name="Howarth C."/>
            <person name="Imamovic A."/>
            <person name="Ireland A."/>
            <person name="Larimer J."/>
            <person name="McCowan C."/>
            <person name="Murphy C."/>
            <person name="Pearson M."/>
            <person name="Poon T.W."/>
            <person name="Priest M."/>
            <person name="Roberts A."/>
            <person name="Saif S."/>
            <person name="Shea T."/>
            <person name="Sisk P."/>
            <person name="Sykes S."/>
            <person name="Wortman J."/>
            <person name="Nusbaum C."/>
            <person name="Birren B."/>
        </authorList>
    </citation>
    <scope>NUCLEOTIDE SEQUENCE [LARGE SCALE GENOMIC DNA]</scope>
    <source>
        <strain evidence="14 15">CBS 606.96</strain>
    </source>
</reference>
<evidence type="ECO:0000259" key="13">
    <source>
        <dbReference type="PROSITE" id="PS51072"/>
    </source>
</evidence>
<dbReference type="eggNOG" id="KOG2635">
    <property type="taxonomic scope" value="Eukaryota"/>
</dbReference>
<evidence type="ECO:0000313" key="15">
    <source>
        <dbReference type="Proteomes" id="UP000019478"/>
    </source>
</evidence>
<dbReference type="HOGENOM" id="CLU_019988_3_0_1"/>
<accession>W9YCC1</accession>
<dbReference type="InterPro" id="IPR028565">
    <property type="entry name" value="MHD"/>
</dbReference>
<dbReference type="PANTHER" id="PTHR10121:SF0">
    <property type="entry name" value="COATOMER SUBUNIT DELTA"/>
    <property type="match status" value="1"/>
</dbReference>
<dbReference type="AlphaFoldDB" id="W9YCC1"/>
<feature type="compositionally biased region" description="Basic and acidic residues" evidence="12">
    <location>
        <begin position="157"/>
        <end position="174"/>
    </location>
</feature>
<gene>
    <name evidence="14" type="ORF">A1O3_04279</name>
</gene>
<dbReference type="Gene3D" id="2.60.40.1170">
    <property type="entry name" value="Mu homology domain, subdomain B"/>
    <property type="match status" value="2"/>
</dbReference>
<evidence type="ECO:0000256" key="6">
    <source>
        <dbReference type="ARBA" id="ARBA00022927"/>
    </source>
</evidence>
<keyword evidence="3 10" id="KW-0813">Transport</keyword>
<comment type="function">
    <text evidence="10">The coatomer is a cytosolic protein complex that binds to dilysine motifs and reversibly associates with Golgi non-clathrin-coated vesicles, which further mediate biosynthetic protein transport from the ER, via the Golgi up to the trans Golgi network. Coatomer complex is required for budding from Golgi membranes, and is essential for the retrograde Golgi-to-ER transport of dilysine-tagged proteins.</text>
</comment>
<evidence type="ECO:0000256" key="3">
    <source>
        <dbReference type="ARBA" id="ARBA00022448"/>
    </source>
</evidence>
<keyword evidence="7 10" id="KW-0333">Golgi apparatus</keyword>
<dbReference type="InterPro" id="IPR022775">
    <property type="entry name" value="AP_mu_sigma_su"/>
</dbReference>